<evidence type="ECO:0000256" key="2">
    <source>
        <dbReference type="ARBA" id="ARBA00022475"/>
    </source>
</evidence>
<feature type="transmembrane region" description="Helical" evidence="6">
    <location>
        <begin position="22"/>
        <end position="52"/>
    </location>
</feature>
<evidence type="ECO:0000256" key="3">
    <source>
        <dbReference type="ARBA" id="ARBA00022692"/>
    </source>
</evidence>
<dbReference type="PANTHER" id="PTHR36115">
    <property type="entry name" value="PROLINE-RICH ANTIGEN HOMOLOG-RELATED"/>
    <property type="match status" value="1"/>
</dbReference>
<feature type="domain" description="RDD" evidence="7">
    <location>
        <begin position="16"/>
        <end position="155"/>
    </location>
</feature>
<dbReference type="Pfam" id="PF06271">
    <property type="entry name" value="RDD"/>
    <property type="match status" value="1"/>
</dbReference>
<keyword evidence="5 6" id="KW-0472">Membrane</keyword>
<feature type="transmembrane region" description="Helical" evidence="6">
    <location>
        <begin position="72"/>
        <end position="94"/>
    </location>
</feature>
<feature type="transmembrane region" description="Helical" evidence="6">
    <location>
        <begin position="123"/>
        <end position="141"/>
    </location>
</feature>
<evidence type="ECO:0000256" key="4">
    <source>
        <dbReference type="ARBA" id="ARBA00022989"/>
    </source>
</evidence>
<accession>A0ABT3P3W6</accession>
<evidence type="ECO:0000256" key="5">
    <source>
        <dbReference type="ARBA" id="ARBA00023136"/>
    </source>
</evidence>
<evidence type="ECO:0000256" key="6">
    <source>
        <dbReference type="SAM" id="Phobius"/>
    </source>
</evidence>
<proteinExistence type="predicted"/>
<dbReference type="Proteomes" id="UP001142810">
    <property type="component" value="Unassembled WGS sequence"/>
</dbReference>
<evidence type="ECO:0000256" key="1">
    <source>
        <dbReference type="ARBA" id="ARBA00004651"/>
    </source>
</evidence>
<keyword evidence="3 6" id="KW-0812">Transmembrane</keyword>
<dbReference type="EMBL" id="JAPFRD010000005">
    <property type="protein sequence ID" value="MCW8107469.1"/>
    <property type="molecule type" value="Genomic_DNA"/>
</dbReference>
<evidence type="ECO:0000259" key="7">
    <source>
        <dbReference type="Pfam" id="PF06271"/>
    </source>
</evidence>
<protein>
    <submittedName>
        <fullName evidence="8">RDD family protein</fullName>
    </submittedName>
</protein>
<dbReference type="PANTHER" id="PTHR36115:SF10">
    <property type="entry name" value="RDD DOMAIN-CONTAINING PROTEIN"/>
    <property type="match status" value="1"/>
</dbReference>
<evidence type="ECO:0000313" key="9">
    <source>
        <dbReference type="Proteomes" id="UP001142810"/>
    </source>
</evidence>
<sequence>MTESESVNQTHRLNRASFVKRLLAMIYDTLVATAVGMCAAMVIIVSLVILFHNGVLDMGAHEQPADAIQASWQIKLLIQGWVIAWVIGFFLWFWKRGGQTIGMRAWRLKIYNTQDTPITWTRLVLRLIASLGGLGTLLVLLDYKNKQSLQDRVAGTEVLQLTKTQNDHKSW</sequence>
<reference evidence="8" key="1">
    <citation type="submission" date="2022-11" db="EMBL/GenBank/DDBJ databases">
        <title>Alteromonas sp. nov., isolated from sea water of the Qingdao.</title>
        <authorList>
            <person name="Wang Q."/>
        </authorList>
    </citation>
    <scope>NUCLEOTIDE SEQUENCE</scope>
    <source>
        <strain evidence="8">ASW11-7</strain>
    </source>
</reference>
<comment type="subcellular location">
    <subcellularLocation>
        <location evidence="1">Cell membrane</location>
        <topology evidence="1">Multi-pass membrane protein</topology>
    </subcellularLocation>
</comment>
<organism evidence="8 9">
    <name type="scientific">Alteromonas aquimaris</name>
    <dbReference type="NCBI Taxonomy" id="2998417"/>
    <lineage>
        <taxon>Bacteria</taxon>
        <taxon>Pseudomonadati</taxon>
        <taxon>Pseudomonadota</taxon>
        <taxon>Gammaproteobacteria</taxon>
        <taxon>Alteromonadales</taxon>
        <taxon>Alteromonadaceae</taxon>
        <taxon>Alteromonas/Salinimonas group</taxon>
        <taxon>Alteromonas</taxon>
    </lineage>
</organism>
<keyword evidence="4 6" id="KW-1133">Transmembrane helix</keyword>
<evidence type="ECO:0000313" key="8">
    <source>
        <dbReference type="EMBL" id="MCW8107469.1"/>
    </source>
</evidence>
<name>A0ABT3P3W6_9ALTE</name>
<dbReference type="RefSeq" id="WP_265616178.1">
    <property type="nucleotide sequence ID" value="NZ_JAPFRD010000005.1"/>
</dbReference>
<keyword evidence="2" id="KW-1003">Cell membrane</keyword>
<dbReference type="InterPro" id="IPR051791">
    <property type="entry name" value="Pra-immunoreactive"/>
</dbReference>
<gene>
    <name evidence="8" type="ORF">OPS25_02995</name>
</gene>
<comment type="caution">
    <text evidence="8">The sequence shown here is derived from an EMBL/GenBank/DDBJ whole genome shotgun (WGS) entry which is preliminary data.</text>
</comment>
<keyword evidence="9" id="KW-1185">Reference proteome</keyword>
<dbReference type="InterPro" id="IPR010432">
    <property type="entry name" value="RDD"/>
</dbReference>